<name>A0A316Z9Z8_9BASI</name>
<dbReference type="AlphaFoldDB" id="A0A316Z9Z8"/>
<evidence type="ECO:0000313" key="1">
    <source>
        <dbReference type="EMBL" id="PWN97085.1"/>
    </source>
</evidence>
<evidence type="ECO:0000313" key="2">
    <source>
        <dbReference type="Proteomes" id="UP000245946"/>
    </source>
</evidence>
<dbReference type="Proteomes" id="UP000245946">
    <property type="component" value="Unassembled WGS sequence"/>
</dbReference>
<proteinExistence type="predicted"/>
<dbReference type="EMBL" id="KZ819296">
    <property type="protein sequence ID" value="PWN97085.1"/>
    <property type="molecule type" value="Genomic_DNA"/>
</dbReference>
<gene>
    <name evidence="1" type="ORF">FA09DRAFT_60166</name>
</gene>
<dbReference type="GeneID" id="37273281"/>
<protein>
    <submittedName>
        <fullName evidence="1">Uncharacterized protein</fullName>
    </submittedName>
</protein>
<keyword evidence="2" id="KW-1185">Reference proteome</keyword>
<accession>A0A316Z9Z8</accession>
<sequence>MLRTIGAQEQADLRRSLHSVHLRACSHALTCRASCAPLAPCLMLLHAVLIPLKARQLHATSSRSAGCGHIRHASAAACRLDWQQLQRNISSCQSLRRSGAAACCSARYARRRLLSQLGRMCLRAWPWRR</sequence>
<organism evidence="1 2">
    <name type="scientific">Tilletiopsis washingtonensis</name>
    <dbReference type="NCBI Taxonomy" id="58919"/>
    <lineage>
        <taxon>Eukaryota</taxon>
        <taxon>Fungi</taxon>
        <taxon>Dikarya</taxon>
        <taxon>Basidiomycota</taxon>
        <taxon>Ustilaginomycotina</taxon>
        <taxon>Exobasidiomycetes</taxon>
        <taxon>Entylomatales</taxon>
        <taxon>Entylomatales incertae sedis</taxon>
        <taxon>Tilletiopsis</taxon>
    </lineage>
</organism>
<reference evidence="1 2" key="1">
    <citation type="journal article" date="2018" name="Mol. Biol. Evol.">
        <title>Broad Genomic Sampling Reveals a Smut Pathogenic Ancestry of the Fungal Clade Ustilaginomycotina.</title>
        <authorList>
            <person name="Kijpornyongpan T."/>
            <person name="Mondo S.J."/>
            <person name="Barry K."/>
            <person name="Sandor L."/>
            <person name="Lee J."/>
            <person name="Lipzen A."/>
            <person name="Pangilinan J."/>
            <person name="LaButti K."/>
            <person name="Hainaut M."/>
            <person name="Henrissat B."/>
            <person name="Grigoriev I.V."/>
            <person name="Spatafora J.W."/>
            <person name="Aime M.C."/>
        </authorList>
    </citation>
    <scope>NUCLEOTIDE SEQUENCE [LARGE SCALE GENOMIC DNA]</scope>
    <source>
        <strain evidence="1 2">MCA 4186</strain>
    </source>
</reference>
<dbReference type="RefSeq" id="XP_025597364.1">
    <property type="nucleotide sequence ID" value="XM_025745737.1"/>
</dbReference>